<dbReference type="GO" id="GO:0016020">
    <property type="term" value="C:membrane"/>
    <property type="evidence" value="ECO:0007669"/>
    <property type="project" value="UniProtKB-SubCell"/>
</dbReference>
<feature type="transmembrane region" description="Helical" evidence="17">
    <location>
        <begin position="9"/>
        <end position="26"/>
    </location>
</feature>
<accession>A0A2K8KXN6</accession>
<evidence type="ECO:0000256" key="17">
    <source>
        <dbReference type="SAM" id="Phobius"/>
    </source>
</evidence>
<evidence type="ECO:0000256" key="15">
    <source>
        <dbReference type="NCBIfam" id="TIGR00560"/>
    </source>
</evidence>
<dbReference type="PANTHER" id="PTHR14269">
    <property type="entry name" value="CDP-DIACYLGLYCEROL--GLYCEROL-3-PHOSPHATE 3-PHOSPHATIDYLTRANSFERASE-RELATED"/>
    <property type="match status" value="1"/>
</dbReference>
<dbReference type="PANTHER" id="PTHR14269:SF62">
    <property type="entry name" value="CDP-DIACYLGLYCEROL--GLYCEROL-3-PHOSPHATE 3-PHOSPHATIDYLTRANSFERASE 1, CHLOROPLASTIC"/>
    <property type="match status" value="1"/>
</dbReference>
<evidence type="ECO:0000256" key="5">
    <source>
        <dbReference type="ARBA" id="ARBA00014944"/>
    </source>
</evidence>
<comment type="subcellular location">
    <subcellularLocation>
        <location evidence="1">Membrane</location>
        <topology evidence="1">Multi-pass membrane protein</topology>
    </subcellularLocation>
</comment>
<evidence type="ECO:0000256" key="2">
    <source>
        <dbReference type="ARBA" id="ARBA00005042"/>
    </source>
</evidence>
<comment type="similarity">
    <text evidence="3 16">Belongs to the CDP-alcohol phosphatidyltransferase class-I family.</text>
</comment>
<sequence>MQWTISNQLTFGRVAIIPVFIAVFYLPGDLGYWLSSLLFVLASFTDWLDGYLARSRGEVTAFGRFLDPVADKLLVAAALVLVVSADMAPAVLAVIIIGREIAIGALREWLAERSTVVHVSLIAKWKTALQMVAISALLLHVEILGISMHDIGLTLLWVAAALTLWSGYDYIKSAWPELMTQDDPAEPKVENEEAP</sequence>
<reference evidence="18 19" key="1">
    <citation type="submission" date="2016-12" db="EMBL/GenBank/DDBJ databases">
        <title>Isolation and genomic insights into novel planktonic Zetaproteobacteria from stratified waters of the Chesapeake Bay.</title>
        <authorList>
            <person name="McAllister S.M."/>
            <person name="Kato S."/>
            <person name="Chan C.S."/>
            <person name="Chiu B.K."/>
            <person name="Field E.K."/>
        </authorList>
    </citation>
    <scope>NUCLEOTIDE SEQUENCE [LARGE SCALE GENOMIC DNA]</scope>
    <source>
        <strain evidence="18 19">CP-5</strain>
    </source>
</reference>
<evidence type="ECO:0000256" key="6">
    <source>
        <dbReference type="ARBA" id="ARBA00022516"/>
    </source>
</evidence>
<dbReference type="PIRSF" id="PIRSF000847">
    <property type="entry name" value="Phos_ph_gly_syn"/>
    <property type="match status" value="1"/>
</dbReference>
<evidence type="ECO:0000256" key="7">
    <source>
        <dbReference type="ARBA" id="ARBA00022679"/>
    </source>
</evidence>
<dbReference type="Pfam" id="PF01066">
    <property type="entry name" value="CDP-OH_P_transf"/>
    <property type="match status" value="1"/>
</dbReference>
<dbReference type="InterPro" id="IPR048254">
    <property type="entry name" value="CDP_ALCOHOL_P_TRANSF_CS"/>
</dbReference>
<dbReference type="RefSeq" id="WP_100277562.1">
    <property type="nucleotide sequence ID" value="NZ_CP018799.1"/>
</dbReference>
<evidence type="ECO:0000256" key="9">
    <source>
        <dbReference type="ARBA" id="ARBA00022989"/>
    </source>
</evidence>
<dbReference type="Gene3D" id="1.20.120.1760">
    <property type="match status" value="1"/>
</dbReference>
<dbReference type="AlphaFoldDB" id="A0A2K8KXN6"/>
<evidence type="ECO:0000256" key="10">
    <source>
        <dbReference type="ARBA" id="ARBA00023098"/>
    </source>
</evidence>
<dbReference type="GO" id="GO:0046474">
    <property type="term" value="P:glycerophospholipid biosynthetic process"/>
    <property type="evidence" value="ECO:0007669"/>
    <property type="project" value="TreeGrafter"/>
</dbReference>
<evidence type="ECO:0000256" key="16">
    <source>
        <dbReference type="RuleBase" id="RU003750"/>
    </source>
</evidence>
<evidence type="ECO:0000313" key="18">
    <source>
        <dbReference type="EMBL" id="ATX79698.1"/>
    </source>
</evidence>
<evidence type="ECO:0000256" key="3">
    <source>
        <dbReference type="ARBA" id="ARBA00010441"/>
    </source>
</evidence>
<dbReference type="EC" id="2.7.8.5" evidence="4 15"/>
<evidence type="ECO:0000256" key="14">
    <source>
        <dbReference type="ARBA" id="ARBA00048586"/>
    </source>
</evidence>
<dbReference type="OrthoDB" id="5296679at2"/>
<keyword evidence="6" id="KW-0444">Lipid biosynthesis</keyword>
<evidence type="ECO:0000256" key="4">
    <source>
        <dbReference type="ARBA" id="ARBA00013170"/>
    </source>
</evidence>
<evidence type="ECO:0000256" key="8">
    <source>
        <dbReference type="ARBA" id="ARBA00022692"/>
    </source>
</evidence>
<dbReference type="NCBIfam" id="TIGR00560">
    <property type="entry name" value="pgsA"/>
    <property type="match status" value="1"/>
</dbReference>
<comment type="pathway">
    <text evidence="2">Phospholipid metabolism; phosphatidylglycerol biosynthesis; phosphatidylglycerol from CDP-diacylglycerol: step 1/2.</text>
</comment>
<evidence type="ECO:0000256" key="13">
    <source>
        <dbReference type="ARBA" id="ARBA00023264"/>
    </source>
</evidence>
<keyword evidence="7 16" id="KW-0808">Transferase</keyword>
<evidence type="ECO:0000256" key="11">
    <source>
        <dbReference type="ARBA" id="ARBA00023136"/>
    </source>
</evidence>
<dbReference type="InterPro" id="IPR050324">
    <property type="entry name" value="CDP-alcohol_PTase-I"/>
</dbReference>
<evidence type="ECO:0000313" key="19">
    <source>
        <dbReference type="Proteomes" id="UP000231701"/>
    </source>
</evidence>
<proteinExistence type="inferred from homology"/>
<evidence type="ECO:0000256" key="1">
    <source>
        <dbReference type="ARBA" id="ARBA00004141"/>
    </source>
</evidence>
<dbReference type="InterPro" id="IPR000462">
    <property type="entry name" value="CDP-OH_P_trans"/>
</dbReference>
<organism evidence="18 19">
    <name type="scientific">Mariprofundus aestuarium</name>
    <dbReference type="NCBI Taxonomy" id="1921086"/>
    <lineage>
        <taxon>Bacteria</taxon>
        <taxon>Pseudomonadati</taxon>
        <taxon>Pseudomonadota</taxon>
        <taxon>Candidatius Mariprofundia</taxon>
        <taxon>Mariprofundales</taxon>
        <taxon>Mariprofundaceae</taxon>
        <taxon>Mariprofundus</taxon>
    </lineage>
</organism>
<dbReference type="Proteomes" id="UP000231701">
    <property type="component" value="Chromosome"/>
</dbReference>
<gene>
    <name evidence="18" type="ORF">Ga0123461_1280</name>
</gene>
<dbReference type="GO" id="GO:0008444">
    <property type="term" value="F:CDP-diacylglycerol-glycerol-3-phosphate 3-phosphatidyltransferase activity"/>
    <property type="evidence" value="ECO:0007669"/>
    <property type="project" value="UniProtKB-UniRule"/>
</dbReference>
<dbReference type="InterPro" id="IPR004570">
    <property type="entry name" value="Phosphatidylglycerol_P_synth"/>
</dbReference>
<dbReference type="KEGG" id="maes:Ga0123461_1280"/>
<protein>
    <recommendedName>
        <fullName evidence="5 15">CDP-diacylglycerol--glycerol-3-phosphate 3-phosphatidyltransferase</fullName>
        <ecNumber evidence="4 15">2.7.8.5</ecNumber>
    </recommendedName>
</protein>
<name>A0A2K8KXN6_MARES</name>
<comment type="catalytic activity">
    <reaction evidence="14">
        <text>a CDP-1,2-diacyl-sn-glycerol + sn-glycerol 3-phosphate = a 1,2-diacyl-sn-glycero-3-phospho-(1'-sn-glycero-3'-phosphate) + CMP + H(+)</text>
        <dbReference type="Rhea" id="RHEA:12593"/>
        <dbReference type="ChEBI" id="CHEBI:15378"/>
        <dbReference type="ChEBI" id="CHEBI:57597"/>
        <dbReference type="ChEBI" id="CHEBI:58332"/>
        <dbReference type="ChEBI" id="CHEBI:60110"/>
        <dbReference type="ChEBI" id="CHEBI:60377"/>
        <dbReference type="EC" id="2.7.8.5"/>
    </reaction>
</comment>
<dbReference type="PROSITE" id="PS00379">
    <property type="entry name" value="CDP_ALCOHOL_P_TRANSF"/>
    <property type="match status" value="1"/>
</dbReference>
<dbReference type="EMBL" id="CP018799">
    <property type="protein sequence ID" value="ATX79698.1"/>
    <property type="molecule type" value="Genomic_DNA"/>
</dbReference>
<keyword evidence="11 17" id="KW-0472">Membrane</keyword>
<keyword evidence="8 17" id="KW-0812">Transmembrane</keyword>
<dbReference type="InterPro" id="IPR043130">
    <property type="entry name" value="CDP-OH_PTrfase_TM_dom"/>
</dbReference>
<keyword evidence="12" id="KW-0594">Phospholipid biosynthesis</keyword>
<keyword evidence="13" id="KW-1208">Phospholipid metabolism</keyword>
<evidence type="ECO:0000256" key="12">
    <source>
        <dbReference type="ARBA" id="ARBA00023209"/>
    </source>
</evidence>
<keyword evidence="19" id="KW-1185">Reference proteome</keyword>
<feature type="transmembrane region" description="Helical" evidence="17">
    <location>
        <begin position="73"/>
        <end position="97"/>
    </location>
</feature>
<keyword evidence="9 17" id="KW-1133">Transmembrane helix</keyword>
<keyword evidence="10" id="KW-0443">Lipid metabolism</keyword>